<evidence type="ECO:0000313" key="2">
    <source>
        <dbReference type="Proteomes" id="UP000193411"/>
    </source>
</evidence>
<accession>A0A1Y2HGE1</accession>
<name>A0A1Y2HGE1_9FUNG</name>
<feature type="non-terminal residue" evidence="1">
    <location>
        <position position="69"/>
    </location>
</feature>
<keyword evidence="2" id="KW-1185">Reference proteome</keyword>
<protein>
    <submittedName>
        <fullName evidence="1">Uncharacterized protein</fullName>
    </submittedName>
</protein>
<proteinExistence type="predicted"/>
<organism evidence="1 2">
    <name type="scientific">Catenaria anguillulae PL171</name>
    <dbReference type="NCBI Taxonomy" id="765915"/>
    <lineage>
        <taxon>Eukaryota</taxon>
        <taxon>Fungi</taxon>
        <taxon>Fungi incertae sedis</taxon>
        <taxon>Blastocladiomycota</taxon>
        <taxon>Blastocladiomycetes</taxon>
        <taxon>Blastocladiales</taxon>
        <taxon>Catenariaceae</taxon>
        <taxon>Catenaria</taxon>
    </lineage>
</organism>
<sequence>MAVWVIGLCSARPSPSRPRTLMLHTTDTSSLSRLCLARIPEGFATRFGLLLHLIASRSKSGKASWRRCR</sequence>
<dbReference type="AlphaFoldDB" id="A0A1Y2HGE1"/>
<reference evidence="1 2" key="1">
    <citation type="submission" date="2016-07" db="EMBL/GenBank/DDBJ databases">
        <title>Pervasive Adenine N6-methylation of Active Genes in Fungi.</title>
        <authorList>
            <consortium name="DOE Joint Genome Institute"/>
            <person name="Mondo S.J."/>
            <person name="Dannebaum R.O."/>
            <person name="Kuo R.C."/>
            <person name="Labutti K."/>
            <person name="Haridas S."/>
            <person name="Kuo A."/>
            <person name="Salamov A."/>
            <person name="Ahrendt S.R."/>
            <person name="Lipzen A."/>
            <person name="Sullivan W."/>
            <person name="Andreopoulos W.B."/>
            <person name="Clum A."/>
            <person name="Lindquist E."/>
            <person name="Daum C."/>
            <person name="Ramamoorthy G.K."/>
            <person name="Gryganskyi A."/>
            <person name="Culley D."/>
            <person name="Magnuson J.K."/>
            <person name="James T.Y."/>
            <person name="O'Malley M.A."/>
            <person name="Stajich J.E."/>
            <person name="Spatafora J.W."/>
            <person name="Visel A."/>
            <person name="Grigoriev I.V."/>
        </authorList>
    </citation>
    <scope>NUCLEOTIDE SEQUENCE [LARGE SCALE GENOMIC DNA]</scope>
    <source>
        <strain evidence="1 2">PL171</strain>
    </source>
</reference>
<dbReference type="Proteomes" id="UP000193411">
    <property type="component" value="Unassembled WGS sequence"/>
</dbReference>
<comment type="caution">
    <text evidence="1">The sequence shown here is derived from an EMBL/GenBank/DDBJ whole genome shotgun (WGS) entry which is preliminary data.</text>
</comment>
<gene>
    <name evidence="1" type="ORF">BCR44DRAFT_1439200</name>
</gene>
<evidence type="ECO:0000313" key="1">
    <source>
        <dbReference type="EMBL" id="ORZ32951.1"/>
    </source>
</evidence>
<dbReference type="EMBL" id="MCFL01000040">
    <property type="protein sequence ID" value="ORZ32951.1"/>
    <property type="molecule type" value="Genomic_DNA"/>
</dbReference>